<dbReference type="OrthoDB" id="6432525at2759"/>
<gene>
    <name evidence="2" type="primary">Ttpal</name>
    <name evidence="2" type="ORF">EVAR_58262_1</name>
</gene>
<dbReference type="AlphaFoldDB" id="A0A4C1ZID7"/>
<accession>A0A4C1ZID7</accession>
<dbReference type="Proteomes" id="UP000299102">
    <property type="component" value="Unassembled WGS sequence"/>
</dbReference>
<dbReference type="GO" id="GO:1902936">
    <property type="term" value="F:phosphatidylinositol bisphosphate binding"/>
    <property type="evidence" value="ECO:0007669"/>
    <property type="project" value="TreeGrafter"/>
</dbReference>
<keyword evidence="3" id="KW-1185">Reference proteome</keyword>
<evidence type="ECO:0000313" key="3">
    <source>
        <dbReference type="Proteomes" id="UP000299102"/>
    </source>
</evidence>
<dbReference type="PRINTS" id="PR00180">
    <property type="entry name" value="CRETINALDHBP"/>
</dbReference>
<proteinExistence type="predicted"/>
<name>A0A4C1ZID7_EUMVA</name>
<dbReference type="CDD" id="cd00170">
    <property type="entry name" value="SEC14"/>
    <property type="match status" value="1"/>
</dbReference>
<dbReference type="Gene3D" id="1.20.5.1200">
    <property type="entry name" value="Alpha-tocopherol transfer"/>
    <property type="match status" value="1"/>
</dbReference>
<protein>
    <submittedName>
        <fullName evidence="2">Alpha-tocopherol transfer protein-like</fullName>
    </submittedName>
</protein>
<dbReference type="GO" id="GO:0016020">
    <property type="term" value="C:membrane"/>
    <property type="evidence" value="ECO:0007669"/>
    <property type="project" value="TreeGrafter"/>
</dbReference>
<dbReference type="InterPro" id="IPR001251">
    <property type="entry name" value="CRAL-TRIO_dom"/>
</dbReference>
<dbReference type="PANTHER" id="PTHR10174:SF213">
    <property type="entry name" value="CRAL-TRIO DOMAIN-CONTAINING PROTEIN"/>
    <property type="match status" value="1"/>
</dbReference>
<dbReference type="PANTHER" id="PTHR10174">
    <property type="entry name" value="ALPHA-TOCOPHEROL TRANSFER PROTEIN-RELATED"/>
    <property type="match status" value="1"/>
</dbReference>
<dbReference type="EMBL" id="BGZK01001786">
    <property type="protein sequence ID" value="GBP86315.1"/>
    <property type="molecule type" value="Genomic_DNA"/>
</dbReference>
<dbReference type="PROSITE" id="PS50191">
    <property type="entry name" value="CRAL_TRIO"/>
    <property type="match status" value="1"/>
</dbReference>
<dbReference type="SMART" id="SM00516">
    <property type="entry name" value="SEC14"/>
    <property type="match status" value="1"/>
</dbReference>
<sequence length="338" mass="38708">MPQHAVQPFPVSEEYVKNPEIKPEDIAKFRQWVRTQPHLPDQHISGTAPNSSFRPSINVPRLRKDRQASGVGAELQSCSNLDLVLTYHCCDRSAEVAKQVLDLNLTLRTMSPIFAGRDVDDKGLERAYHIMLLSILPTRTPEGYAVFYQCLVDCDPKNFVFPDVMKAVMMTLDLYQVEQGTWPGLVIVLDMKGVQLAHLSRLEIQTLQHFMYYLQEAFLAKLKAIHYLNAPSFMDKLLMILKPFMKKQLMDMLHIHQPDSKAVDEVIPKAALPKEYGGQHKDINTWIEESWQKVRANREYFAAESERRVNEAKRPGRPRSVTDLFGGVEGSFKKLDID</sequence>
<dbReference type="InterPro" id="IPR036865">
    <property type="entry name" value="CRAL-TRIO_dom_sf"/>
</dbReference>
<reference evidence="2 3" key="1">
    <citation type="journal article" date="2019" name="Commun. Biol.">
        <title>The bagworm genome reveals a unique fibroin gene that provides high tensile strength.</title>
        <authorList>
            <person name="Kono N."/>
            <person name="Nakamura H."/>
            <person name="Ohtoshi R."/>
            <person name="Tomita M."/>
            <person name="Numata K."/>
            <person name="Arakawa K."/>
        </authorList>
    </citation>
    <scope>NUCLEOTIDE SEQUENCE [LARGE SCALE GENOMIC DNA]</scope>
</reference>
<dbReference type="STRING" id="151549.A0A4C1ZID7"/>
<comment type="caution">
    <text evidence="2">The sequence shown here is derived from an EMBL/GenBank/DDBJ whole genome shotgun (WGS) entry which is preliminary data.</text>
</comment>
<evidence type="ECO:0000313" key="2">
    <source>
        <dbReference type="EMBL" id="GBP86315.1"/>
    </source>
</evidence>
<organism evidence="2 3">
    <name type="scientific">Eumeta variegata</name>
    <name type="common">Bagworm moth</name>
    <name type="synonym">Eumeta japonica</name>
    <dbReference type="NCBI Taxonomy" id="151549"/>
    <lineage>
        <taxon>Eukaryota</taxon>
        <taxon>Metazoa</taxon>
        <taxon>Ecdysozoa</taxon>
        <taxon>Arthropoda</taxon>
        <taxon>Hexapoda</taxon>
        <taxon>Insecta</taxon>
        <taxon>Pterygota</taxon>
        <taxon>Neoptera</taxon>
        <taxon>Endopterygota</taxon>
        <taxon>Lepidoptera</taxon>
        <taxon>Glossata</taxon>
        <taxon>Ditrysia</taxon>
        <taxon>Tineoidea</taxon>
        <taxon>Psychidae</taxon>
        <taxon>Oiketicinae</taxon>
        <taxon>Eumeta</taxon>
    </lineage>
</organism>
<dbReference type="Pfam" id="PF00650">
    <property type="entry name" value="CRAL_TRIO"/>
    <property type="match status" value="1"/>
</dbReference>
<evidence type="ECO:0000259" key="1">
    <source>
        <dbReference type="PROSITE" id="PS50191"/>
    </source>
</evidence>
<dbReference type="SUPFAM" id="SSF52087">
    <property type="entry name" value="CRAL/TRIO domain"/>
    <property type="match status" value="1"/>
</dbReference>
<dbReference type="Gene3D" id="3.40.525.10">
    <property type="entry name" value="CRAL-TRIO lipid binding domain"/>
    <property type="match status" value="1"/>
</dbReference>
<feature type="domain" description="CRAL-TRIO" evidence="1">
    <location>
        <begin position="120"/>
        <end position="284"/>
    </location>
</feature>